<gene>
    <name evidence="1" type="ORF">H3V53_35945</name>
</gene>
<reference evidence="1 2" key="1">
    <citation type="journal article" date="2022" name="Arch. Microbiol.">
        <title>Paraburkholderia bengalensis sp. nov. isolated from roots of Oryza sativa, IR64.</title>
        <authorList>
            <person name="Nag P."/>
            <person name="Mondal N."/>
            <person name="Sarkar J."/>
            <person name="Das S."/>
        </authorList>
    </citation>
    <scope>NUCLEOTIDE SEQUENCE [LARGE SCALE GENOMIC DNA]</scope>
    <source>
        <strain evidence="1 2">IR64_4_BI</strain>
    </source>
</reference>
<dbReference type="Proteomes" id="UP001386437">
    <property type="component" value="Unassembled WGS sequence"/>
</dbReference>
<accession>A0ABU8J3L2</accession>
<protein>
    <submittedName>
        <fullName evidence="1">Uncharacterized protein</fullName>
    </submittedName>
</protein>
<comment type="caution">
    <text evidence="1">The sequence shown here is derived from an EMBL/GenBank/DDBJ whole genome shotgun (WGS) entry which is preliminary data.</text>
</comment>
<organism evidence="1 2">
    <name type="scientific">Paraburkholderia bengalensis</name>
    <dbReference type="NCBI Taxonomy" id="2747562"/>
    <lineage>
        <taxon>Bacteria</taxon>
        <taxon>Pseudomonadati</taxon>
        <taxon>Pseudomonadota</taxon>
        <taxon>Betaproteobacteria</taxon>
        <taxon>Burkholderiales</taxon>
        <taxon>Burkholderiaceae</taxon>
        <taxon>Paraburkholderia</taxon>
    </lineage>
</organism>
<dbReference type="RefSeq" id="WP_336601965.1">
    <property type="nucleotide sequence ID" value="NZ_JACFYJ010000106.1"/>
</dbReference>
<dbReference type="EMBL" id="JACFYJ010000106">
    <property type="protein sequence ID" value="MEI6002326.1"/>
    <property type="molecule type" value="Genomic_DNA"/>
</dbReference>
<name>A0ABU8J3L2_9BURK</name>
<sequence length="99" mass="10305">MISKATALAAAEASVLERMAASRASLVTARNAMQLRQIGASPSLVARAREYVSVAPNVTLLAAILVGSLVVGPRKITGVVVRNGLLAWIARTVRRLAGN</sequence>
<evidence type="ECO:0000313" key="1">
    <source>
        <dbReference type="EMBL" id="MEI6002326.1"/>
    </source>
</evidence>
<keyword evidence="2" id="KW-1185">Reference proteome</keyword>
<proteinExistence type="predicted"/>
<evidence type="ECO:0000313" key="2">
    <source>
        <dbReference type="Proteomes" id="UP001386437"/>
    </source>
</evidence>